<organism evidence="9">
    <name type="scientific">Orchidantha siamensis</name>
    <dbReference type="NCBI Taxonomy" id="101619"/>
    <lineage>
        <taxon>Eukaryota</taxon>
        <taxon>Viridiplantae</taxon>
        <taxon>Streptophyta</taxon>
        <taxon>Embryophyta</taxon>
        <taxon>Tracheophyta</taxon>
        <taxon>Spermatophyta</taxon>
        <taxon>Magnoliopsida</taxon>
        <taxon>Liliopsida</taxon>
        <taxon>Zingiberales</taxon>
        <taxon>Lowiaceae</taxon>
        <taxon>Orchidantha</taxon>
    </lineage>
</organism>
<protein>
    <submittedName>
        <fullName evidence="9">YABBY2</fullName>
    </submittedName>
</protein>
<dbReference type="EMBL" id="KT795247">
    <property type="protein sequence ID" value="ALX72124.1"/>
    <property type="molecule type" value="mRNA"/>
</dbReference>
<keyword evidence="3" id="KW-0479">Metal-binding</keyword>
<evidence type="ECO:0000256" key="4">
    <source>
        <dbReference type="ARBA" id="ARBA00022771"/>
    </source>
</evidence>
<evidence type="ECO:0000259" key="7">
    <source>
        <dbReference type="Pfam" id="PF04690"/>
    </source>
</evidence>
<name>A0A0U4GSP9_ORCSI</name>
<evidence type="ECO:0000313" key="9">
    <source>
        <dbReference type="EMBL" id="ALX72124.1"/>
    </source>
</evidence>
<dbReference type="PANTHER" id="PTHR31675">
    <property type="entry name" value="PROTEIN YABBY 6-RELATED"/>
    <property type="match status" value="1"/>
</dbReference>
<dbReference type="GO" id="GO:0010158">
    <property type="term" value="P:abaxial cell fate specification"/>
    <property type="evidence" value="ECO:0007669"/>
    <property type="project" value="TreeGrafter"/>
</dbReference>
<dbReference type="InterPro" id="IPR006780">
    <property type="entry name" value="YABBY"/>
</dbReference>
<evidence type="ECO:0000256" key="5">
    <source>
        <dbReference type="ARBA" id="ARBA00022833"/>
    </source>
</evidence>
<feature type="non-terminal residue" evidence="9">
    <location>
        <position position="1"/>
    </location>
</feature>
<keyword evidence="5" id="KW-0862">Zinc</keyword>
<dbReference type="InterPro" id="IPR056776">
    <property type="entry name" value="YABBY_N"/>
</dbReference>
<dbReference type="InterPro" id="IPR036910">
    <property type="entry name" value="HMG_box_dom_sf"/>
</dbReference>
<evidence type="ECO:0000256" key="6">
    <source>
        <dbReference type="ARBA" id="ARBA00023242"/>
    </source>
</evidence>
<feature type="non-terminal residue" evidence="9">
    <location>
        <position position="126"/>
    </location>
</feature>
<proteinExistence type="evidence at transcript level"/>
<keyword evidence="4" id="KW-0863">Zinc-finger</keyword>
<gene>
    <name evidence="9" type="primary">YABBY2</name>
</gene>
<dbReference type="SUPFAM" id="SSF47095">
    <property type="entry name" value="HMG-box"/>
    <property type="match status" value="1"/>
</dbReference>
<dbReference type="InterPro" id="IPR056775">
    <property type="entry name" value="YABBY_C"/>
</dbReference>
<feature type="domain" description="YABBY N-terminal" evidence="8">
    <location>
        <begin position="1"/>
        <end position="42"/>
    </location>
</feature>
<feature type="domain" description="YABBY protein C-terminal" evidence="7">
    <location>
        <begin position="80"/>
        <end position="126"/>
    </location>
</feature>
<dbReference type="AlphaFoldDB" id="A0A0U4GSP9"/>
<dbReference type="PANTHER" id="PTHR31675:SF30">
    <property type="entry name" value="AXIAL REGULATOR YABBY 2-RELATED"/>
    <property type="match status" value="1"/>
</dbReference>
<comment type="similarity">
    <text evidence="2">Belongs to the YABBY family.</text>
</comment>
<reference evidence="9" key="1">
    <citation type="journal article" date="2015" name="Front. Plant Sci.">
        <title>Loss of YABBY2-Like Gene Expression May Underlie the Evolution of the Laminar Style in Canna and Contribute to Floral Morphological Diversity in the Zingiberales.</title>
        <authorList>
            <person name="Morioka K."/>
            <person name="Yockteng R."/>
            <person name="Almeida A.M."/>
            <person name="Specht C.D."/>
        </authorList>
    </citation>
    <scope>NUCLEOTIDE SEQUENCE</scope>
    <source>
        <strain evidence="9">87</strain>
    </source>
</reference>
<dbReference type="CDD" id="cd00084">
    <property type="entry name" value="HMG-box_SF"/>
    <property type="match status" value="1"/>
</dbReference>
<comment type="subcellular location">
    <subcellularLocation>
        <location evidence="1">Nucleus</location>
    </subcellularLocation>
</comment>
<dbReference type="Pfam" id="PF04690">
    <property type="entry name" value="YABBY"/>
    <property type="match status" value="1"/>
</dbReference>
<dbReference type="GO" id="GO:0005634">
    <property type="term" value="C:nucleus"/>
    <property type="evidence" value="ECO:0007669"/>
    <property type="project" value="UniProtKB-SubCell"/>
</dbReference>
<dbReference type="Pfam" id="PF24868">
    <property type="entry name" value="YABBY_N"/>
    <property type="match status" value="1"/>
</dbReference>
<evidence type="ECO:0000256" key="2">
    <source>
        <dbReference type="ARBA" id="ARBA00010325"/>
    </source>
</evidence>
<evidence type="ECO:0000256" key="1">
    <source>
        <dbReference type="ARBA" id="ARBA00004123"/>
    </source>
</evidence>
<accession>A0A0U4GSP9</accession>
<keyword evidence="6" id="KW-0539">Nucleus</keyword>
<sequence>LAVSVPGNCLFNIVTIRCGHCANLQSVNMGALIQAFPLQDFQTLHDFASQSNRLELGMSSSSSNKYNRTSLMYSMQNDQQQIMALRPPETKRQRVPSAYNRFIREEIQRIKANNPDISHKEAFSAA</sequence>
<evidence type="ECO:0000256" key="3">
    <source>
        <dbReference type="ARBA" id="ARBA00022723"/>
    </source>
</evidence>
<dbReference type="GO" id="GO:0008270">
    <property type="term" value="F:zinc ion binding"/>
    <property type="evidence" value="ECO:0007669"/>
    <property type="project" value="UniProtKB-KW"/>
</dbReference>
<evidence type="ECO:0000259" key="8">
    <source>
        <dbReference type="Pfam" id="PF24868"/>
    </source>
</evidence>